<sequence length="499" mass="56261">MALSDGQLPWQWPKELEGKLRHDPETLSLASTDYGNIVHEKPLAVFYPSSIADISLLIKFSNSLPTPFTIAARGQAHSVDGQAMALNGVVVNMTELNNYRNGSGIVVSEKENYADVGGEQIWIDLLHAALQHGLTPLSWTDYLYLTVGGTLSNAGISGQTFLFGPQISNVHELDVITGKGDLVTCSAGNNSELFNAVLGGLGQFGIITRARIALGPAPTRANMNWLQAKWLRLVYRDFSAFSGDQEQLISLNGKSPDYLEGHLLLNKPPLDLSFYPPPDHPRISSLLTQDGILYILELAKYYDNHSHTIVDKEVEELLSGLKFVPTFKFERDVSYEDFLNRVPNEERALRSQARWDLPHPWLSMFVPKSRISDFDQGVLKDILLKQNLTAQGLELIFPINRNKWDDRMSAVTPDEDVFYAASLLQSSVIDHLEDLENQNNQILQFCKDSGIQVKLYLHKYKSQEEWMEHFGPKWKKFQQMKAEFDPRKLLSPGQEIFTN</sequence>
<evidence type="ECO:0000313" key="1">
    <source>
        <dbReference type="EMBL" id="KAI4344521.1"/>
    </source>
</evidence>
<accession>A0ACB9PAQ3</accession>
<gene>
    <name evidence="1" type="ORF">L6164_011738</name>
</gene>
<organism evidence="1 2">
    <name type="scientific">Bauhinia variegata</name>
    <name type="common">Purple orchid tree</name>
    <name type="synonym">Phanera variegata</name>
    <dbReference type="NCBI Taxonomy" id="167791"/>
    <lineage>
        <taxon>Eukaryota</taxon>
        <taxon>Viridiplantae</taxon>
        <taxon>Streptophyta</taxon>
        <taxon>Embryophyta</taxon>
        <taxon>Tracheophyta</taxon>
        <taxon>Spermatophyta</taxon>
        <taxon>Magnoliopsida</taxon>
        <taxon>eudicotyledons</taxon>
        <taxon>Gunneridae</taxon>
        <taxon>Pentapetalae</taxon>
        <taxon>rosids</taxon>
        <taxon>fabids</taxon>
        <taxon>Fabales</taxon>
        <taxon>Fabaceae</taxon>
        <taxon>Cercidoideae</taxon>
        <taxon>Cercideae</taxon>
        <taxon>Bauhiniinae</taxon>
        <taxon>Bauhinia</taxon>
    </lineage>
</organism>
<reference evidence="1 2" key="1">
    <citation type="journal article" date="2022" name="DNA Res.">
        <title>Chromosomal-level genome assembly of the orchid tree Bauhinia variegata (Leguminosae; Cercidoideae) supports the allotetraploid origin hypothesis of Bauhinia.</title>
        <authorList>
            <person name="Zhong Y."/>
            <person name="Chen Y."/>
            <person name="Zheng D."/>
            <person name="Pang J."/>
            <person name="Liu Y."/>
            <person name="Luo S."/>
            <person name="Meng S."/>
            <person name="Qian L."/>
            <person name="Wei D."/>
            <person name="Dai S."/>
            <person name="Zhou R."/>
        </authorList>
    </citation>
    <scope>NUCLEOTIDE SEQUENCE [LARGE SCALE GENOMIC DNA]</scope>
    <source>
        <strain evidence="1">BV-YZ2020</strain>
    </source>
</reference>
<proteinExistence type="predicted"/>
<name>A0ACB9PAQ3_BAUVA</name>
<evidence type="ECO:0000313" key="2">
    <source>
        <dbReference type="Proteomes" id="UP000828941"/>
    </source>
</evidence>
<comment type="caution">
    <text evidence="1">The sequence shown here is derived from an EMBL/GenBank/DDBJ whole genome shotgun (WGS) entry which is preliminary data.</text>
</comment>
<dbReference type="EMBL" id="CM039430">
    <property type="protein sequence ID" value="KAI4344521.1"/>
    <property type="molecule type" value="Genomic_DNA"/>
</dbReference>
<keyword evidence="2" id="KW-1185">Reference proteome</keyword>
<dbReference type="Proteomes" id="UP000828941">
    <property type="component" value="Chromosome 5"/>
</dbReference>
<protein>
    <submittedName>
        <fullName evidence="1">Uncharacterized protein</fullName>
    </submittedName>
</protein>